<comment type="caution">
    <text evidence="1">The sequence shown here is derived from an EMBL/GenBank/DDBJ whole genome shotgun (WGS) entry which is preliminary data.</text>
</comment>
<evidence type="ECO:0000313" key="2">
    <source>
        <dbReference type="Proteomes" id="UP000288716"/>
    </source>
</evidence>
<dbReference type="AlphaFoldDB" id="A0A443SC18"/>
<dbReference type="Gene3D" id="2.60.120.920">
    <property type="match status" value="1"/>
</dbReference>
<gene>
    <name evidence="1" type="ORF">B4U80_13147</name>
</gene>
<dbReference type="VEuPathDB" id="VectorBase:LDEU007085"/>
<proteinExistence type="predicted"/>
<organism evidence="1 2">
    <name type="scientific">Leptotrombidium deliense</name>
    <dbReference type="NCBI Taxonomy" id="299467"/>
    <lineage>
        <taxon>Eukaryota</taxon>
        <taxon>Metazoa</taxon>
        <taxon>Ecdysozoa</taxon>
        <taxon>Arthropoda</taxon>
        <taxon>Chelicerata</taxon>
        <taxon>Arachnida</taxon>
        <taxon>Acari</taxon>
        <taxon>Acariformes</taxon>
        <taxon>Trombidiformes</taxon>
        <taxon>Prostigmata</taxon>
        <taxon>Anystina</taxon>
        <taxon>Parasitengona</taxon>
        <taxon>Trombiculoidea</taxon>
        <taxon>Trombiculidae</taxon>
        <taxon>Leptotrombidium</taxon>
    </lineage>
</organism>
<dbReference type="OrthoDB" id="9975075at2759"/>
<dbReference type="Proteomes" id="UP000288716">
    <property type="component" value="Unassembled WGS sequence"/>
</dbReference>
<keyword evidence="2" id="KW-1185">Reference proteome</keyword>
<name>A0A443SC18_9ACAR</name>
<accession>A0A443SC18</accession>
<dbReference type="EMBL" id="NCKV01004218">
    <property type="protein sequence ID" value="RWS24955.1"/>
    <property type="molecule type" value="Genomic_DNA"/>
</dbReference>
<reference evidence="1 2" key="1">
    <citation type="journal article" date="2018" name="Gigascience">
        <title>Genomes of trombidid mites reveal novel predicted allergens and laterally-transferred genes associated with secondary metabolism.</title>
        <authorList>
            <person name="Dong X."/>
            <person name="Chaisiri K."/>
            <person name="Xia D."/>
            <person name="Armstrong S.D."/>
            <person name="Fang Y."/>
            <person name="Donnelly M.J."/>
            <person name="Kadowaki T."/>
            <person name="McGarry J.W."/>
            <person name="Darby A.C."/>
            <person name="Makepeace B.L."/>
        </authorList>
    </citation>
    <scope>NUCLEOTIDE SEQUENCE [LARGE SCALE GENOMIC DNA]</scope>
    <source>
        <strain evidence="1">UoL-UT</strain>
    </source>
</reference>
<evidence type="ECO:0000313" key="1">
    <source>
        <dbReference type="EMBL" id="RWS24955.1"/>
    </source>
</evidence>
<dbReference type="InterPro" id="IPR043136">
    <property type="entry name" value="B30.2/SPRY_sf"/>
</dbReference>
<sequence>MSVYVTYSNSSGVKTRQLANDKQHNVSATAQVDISGTYRIKEAYENDRLVSKKNWYNFRLEIKAYSGDKHSYIRYKLTYKLGNTLYAHMKVENGIWKIENDGQTRQSVGGEEAKAEKFILRFERTFNKVKVQGNAVILFGKHGNRIVLAKAKAYEQKGAKVEPVNCMYKNDDDELPMNDGHYFWEFRLIKGTAAIGIATADQFKSGHSIRGLFYDRILTDGFNKLSDFGDEVKQKDRIALFVILSKNSLLLYIFHNKRPLGLAANISSPYPKPLFPVISVSETAKIKIIRSDGTPEKLKREYKPGNSGSILGLWRIMRCEQNGNVVSTQLWKSYTFEITEKKTFDLIHFFNIHTQIVNRISATLVQTPAKWWLLQGSSYLAGVQGEKQKIEDFIFALFGDFTDLKLDKKTLTLFGARDTKIVFIRKRNRAPTPLFRYPL</sequence>
<protein>
    <submittedName>
        <fullName evidence="1">Uncharacterized protein</fullName>
    </submittedName>
</protein>